<feature type="domain" description="Alpha/beta hydrolase fold-3" evidence="2">
    <location>
        <begin position="90"/>
        <end position="295"/>
    </location>
</feature>
<dbReference type="AlphaFoldDB" id="E8V7M7"/>
<protein>
    <submittedName>
        <fullName evidence="3">Alpha/beta hydrolase fold-3 domain protein</fullName>
    </submittedName>
</protein>
<dbReference type="Gene3D" id="3.40.50.1820">
    <property type="entry name" value="alpha/beta hydrolase"/>
    <property type="match status" value="1"/>
</dbReference>
<dbReference type="InterPro" id="IPR013094">
    <property type="entry name" value="AB_hydrolase_3"/>
</dbReference>
<evidence type="ECO:0000313" key="4">
    <source>
        <dbReference type="Proteomes" id="UP000006844"/>
    </source>
</evidence>
<dbReference type="Pfam" id="PF07859">
    <property type="entry name" value="Abhydrolase_3"/>
    <property type="match status" value="1"/>
</dbReference>
<sequence length="321" mass="34287">MSALDPQVNAFLEQFHANQALQPSPTEAPSAMEKILAVRDWMTSARGHGIAFESVTRVRDFGIPGTAGKVLVRLYVPKGKSALPMPAPVLVYYHGGGFVAGDLEGYDNLLRALANRAQCLIVSVAYRLAPEHPYPAANEDSWAALTWVHEHAAEIGADPKRIAVGGDSAGGLLAAWVAQKAAKAGPKLSVQVLLYPCLDATTSRSSWKELGTGAYFLSHTQMREWYDAYLPPGINREDPKVSPLFASDLTGVAPALIITADHDPLHVEGDEYAARLKAADIPVYHTCWPGMVHGLASMAGVIDAGKALIDQTGAALRKAFA</sequence>
<dbReference type="MEROPS" id="S09.991"/>
<proteinExistence type="predicted"/>
<evidence type="ECO:0000256" key="1">
    <source>
        <dbReference type="ARBA" id="ARBA00022801"/>
    </source>
</evidence>
<dbReference type="EMBL" id="CP002467">
    <property type="protein sequence ID" value="ADV81725.1"/>
    <property type="molecule type" value="Genomic_DNA"/>
</dbReference>
<dbReference type="Proteomes" id="UP000006844">
    <property type="component" value="Chromosome"/>
</dbReference>
<evidence type="ECO:0000259" key="2">
    <source>
        <dbReference type="Pfam" id="PF07859"/>
    </source>
</evidence>
<gene>
    <name evidence="3" type="ordered locus">AciPR4_0892</name>
</gene>
<dbReference type="KEGG" id="tsa:AciPR4_0892"/>
<organism evidence="3 4">
    <name type="scientific">Terriglobus saanensis (strain ATCC BAA-1853 / DSM 23119 / SP1PR4)</name>
    <dbReference type="NCBI Taxonomy" id="401053"/>
    <lineage>
        <taxon>Bacteria</taxon>
        <taxon>Pseudomonadati</taxon>
        <taxon>Acidobacteriota</taxon>
        <taxon>Terriglobia</taxon>
        <taxon>Terriglobales</taxon>
        <taxon>Acidobacteriaceae</taxon>
        <taxon>Terriglobus</taxon>
    </lineage>
</organism>
<evidence type="ECO:0000313" key="3">
    <source>
        <dbReference type="EMBL" id="ADV81725.1"/>
    </source>
</evidence>
<dbReference type="HOGENOM" id="CLU_012494_6_4_0"/>
<dbReference type="RefSeq" id="WP_013567458.1">
    <property type="nucleotide sequence ID" value="NC_014963.1"/>
</dbReference>
<dbReference type="InterPro" id="IPR050300">
    <property type="entry name" value="GDXG_lipolytic_enzyme"/>
</dbReference>
<keyword evidence="4" id="KW-1185">Reference proteome</keyword>
<dbReference type="PANTHER" id="PTHR48081:SF8">
    <property type="entry name" value="ALPHA_BETA HYDROLASE FOLD-3 DOMAIN-CONTAINING PROTEIN-RELATED"/>
    <property type="match status" value="1"/>
</dbReference>
<dbReference type="GO" id="GO:0016787">
    <property type="term" value="F:hydrolase activity"/>
    <property type="evidence" value="ECO:0007669"/>
    <property type="project" value="UniProtKB-KW"/>
</dbReference>
<keyword evidence="1 3" id="KW-0378">Hydrolase</keyword>
<dbReference type="STRING" id="401053.AciPR4_0892"/>
<accession>E8V7M7</accession>
<dbReference type="eggNOG" id="COG0657">
    <property type="taxonomic scope" value="Bacteria"/>
</dbReference>
<name>E8V7M7_TERSS</name>
<dbReference type="SUPFAM" id="SSF53474">
    <property type="entry name" value="alpha/beta-Hydrolases"/>
    <property type="match status" value="1"/>
</dbReference>
<dbReference type="PANTHER" id="PTHR48081">
    <property type="entry name" value="AB HYDROLASE SUPERFAMILY PROTEIN C4A8.06C"/>
    <property type="match status" value="1"/>
</dbReference>
<dbReference type="InterPro" id="IPR029058">
    <property type="entry name" value="AB_hydrolase_fold"/>
</dbReference>
<reference evidence="3 4" key="1">
    <citation type="journal article" date="2012" name="Stand. Genomic Sci.">
        <title>Complete genome sequence of Terriglobus saanensis type strain SP1PR4(T), an Acidobacteria from tundra soil.</title>
        <authorList>
            <person name="Rawat S.R."/>
            <person name="Mannisto M.K."/>
            <person name="Starovoytov V."/>
            <person name="Goodwin L."/>
            <person name="Nolan M."/>
            <person name="Hauser L."/>
            <person name="Land M."/>
            <person name="Davenport K.W."/>
            <person name="Woyke T."/>
            <person name="Haggblom M.M."/>
        </authorList>
    </citation>
    <scope>NUCLEOTIDE SEQUENCE</scope>
    <source>
        <strain evidence="4">ATCC BAA-1853 / DSM 23119 / SP1PR4</strain>
    </source>
</reference>